<evidence type="ECO:0000256" key="1">
    <source>
        <dbReference type="ARBA" id="ARBA00010876"/>
    </source>
</evidence>
<comment type="caution">
    <text evidence="3">The sequence shown here is derived from an EMBL/GenBank/DDBJ whole genome shotgun (WGS) entry which is preliminary data.</text>
</comment>
<dbReference type="PANTHER" id="PTHR21600">
    <property type="entry name" value="MITOCHONDRIAL RNA PSEUDOURIDINE SYNTHASE"/>
    <property type="match status" value="1"/>
</dbReference>
<sequence length="270" mass="31063">MSSKKEFISFPPGYLGSRPEKFPLIANNDRYFAVNKPSGLACFQHEWTLGKPDLSMALRRELLNEKPQLKKLGVEGLFRAYNLDPELSGALVFAKNEESEALLKNAVGSSQLVFRFHLLVKAETEDREFVCDLPLAKHFHSKCMVVSHRTGKKSETRFRFLRSFGQYQLWEAETNYLRAHQVRVHAAERGLTIVGEDFYSEGDLVYLSRIKRGYLPSKGREKPLYDRLCVHLVEVEFQIPEVQLEPVLAPLPSRFETLLKRLDEYRGGRG</sequence>
<evidence type="ECO:0000313" key="4">
    <source>
        <dbReference type="Proteomes" id="UP000622317"/>
    </source>
</evidence>
<dbReference type="GO" id="GO:0003723">
    <property type="term" value="F:RNA binding"/>
    <property type="evidence" value="ECO:0007669"/>
    <property type="project" value="InterPro"/>
</dbReference>
<evidence type="ECO:0000259" key="2">
    <source>
        <dbReference type="Pfam" id="PF00849"/>
    </source>
</evidence>
<dbReference type="Proteomes" id="UP000622317">
    <property type="component" value="Unassembled WGS sequence"/>
</dbReference>
<dbReference type="GO" id="GO:0000455">
    <property type="term" value="P:enzyme-directed rRNA pseudouridine synthesis"/>
    <property type="evidence" value="ECO:0007669"/>
    <property type="project" value="TreeGrafter"/>
</dbReference>
<keyword evidence="4" id="KW-1185">Reference proteome</keyword>
<dbReference type="AlphaFoldDB" id="A0A927FCD7"/>
<dbReference type="InterPro" id="IPR050188">
    <property type="entry name" value="RluA_PseudoU_synthase"/>
</dbReference>
<dbReference type="InterPro" id="IPR020103">
    <property type="entry name" value="PsdUridine_synth_cat_dom_sf"/>
</dbReference>
<gene>
    <name evidence="3" type="ORF">IEN85_20050</name>
</gene>
<dbReference type="Pfam" id="PF00849">
    <property type="entry name" value="PseudoU_synth_2"/>
    <property type="match status" value="1"/>
</dbReference>
<protein>
    <recommendedName>
        <fullName evidence="2">Pseudouridine synthase RsuA/RluA-like domain-containing protein</fullName>
    </recommendedName>
</protein>
<dbReference type="GO" id="GO:0140098">
    <property type="term" value="F:catalytic activity, acting on RNA"/>
    <property type="evidence" value="ECO:0007669"/>
    <property type="project" value="UniProtKB-ARBA"/>
</dbReference>
<dbReference type="GO" id="GO:0009982">
    <property type="term" value="F:pseudouridine synthase activity"/>
    <property type="evidence" value="ECO:0007669"/>
    <property type="project" value="InterPro"/>
</dbReference>
<evidence type="ECO:0000313" key="3">
    <source>
        <dbReference type="EMBL" id="MBD5781804.1"/>
    </source>
</evidence>
<dbReference type="PANTHER" id="PTHR21600:SF87">
    <property type="entry name" value="RNA PSEUDOURIDYLATE SYNTHASE DOMAIN-CONTAINING PROTEIN 1"/>
    <property type="match status" value="1"/>
</dbReference>
<reference evidence="3" key="1">
    <citation type="submission" date="2020-09" db="EMBL/GenBank/DDBJ databases">
        <title>Pelagicoccus enzymogenes sp. nov. with an EPS production, isolated from marine sediment.</title>
        <authorList>
            <person name="Feng X."/>
        </authorList>
    </citation>
    <scope>NUCLEOTIDE SEQUENCE</scope>
    <source>
        <strain evidence="3">NFK12</strain>
    </source>
</reference>
<dbReference type="Gene3D" id="3.30.2350.10">
    <property type="entry name" value="Pseudouridine synthase"/>
    <property type="match status" value="1"/>
</dbReference>
<organism evidence="3 4">
    <name type="scientific">Pelagicoccus enzymogenes</name>
    <dbReference type="NCBI Taxonomy" id="2773457"/>
    <lineage>
        <taxon>Bacteria</taxon>
        <taxon>Pseudomonadati</taxon>
        <taxon>Verrucomicrobiota</taxon>
        <taxon>Opitutia</taxon>
        <taxon>Puniceicoccales</taxon>
        <taxon>Pelagicoccaceae</taxon>
        <taxon>Pelagicoccus</taxon>
    </lineage>
</organism>
<dbReference type="RefSeq" id="WP_191618884.1">
    <property type="nucleotide sequence ID" value="NZ_JACYFG010000051.1"/>
</dbReference>
<comment type="similarity">
    <text evidence="1">Belongs to the pseudouridine synthase RluA family.</text>
</comment>
<accession>A0A927FCD7</accession>
<dbReference type="EMBL" id="JACYFG010000051">
    <property type="protein sequence ID" value="MBD5781804.1"/>
    <property type="molecule type" value="Genomic_DNA"/>
</dbReference>
<dbReference type="InterPro" id="IPR006145">
    <property type="entry name" value="PsdUridine_synth_RsuA/RluA"/>
</dbReference>
<name>A0A927FCD7_9BACT</name>
<dbReference type="SUPFAM" id="SSF55120">
    <property type="entry name" value="Pseudouridine synthase"/>
    <property type="match status" value="1"/>
</dbReference>
<proteinExistence type="inferred from homology"/>
<feature type="domain" description="Pseudouridine synthase RsuA/RluA-like" evidence="2">
    <location>
        <begin position="31"/>
        <end position="187"/>
    </location>
</feature>